<dbReference type="PATRIC" id="fig|1526658.3.peg.720"/>
<dbReference type="Proteomes" id="UP000037822">
    <property type="component" value="Unassembled WGS sequence"/>
</dbReference>
<keyword evidence="1" id="KW-1277">Toxin-antitoxin system</keyword>
<sequence length="68" mass="7429">MPRNIVATIRAKMEQYAADPGSLANNVKALSGQPGFLRLRVGDWRVIFREDGSVIAVVRVAPRGSAYD</sequence>
<comment type="caution">
    <text evidence="2">The sequence shown here is derived from an EMBL/GenBank/DDBJ whole genome shotgun (WGS) entry which is preliminary data.</text>
</comment>
<reference evidence="2 3" key="1">
    <citation type="submission" date="2015-07" db="EMBL/GenBank/DDBJ databases">
        <title>Whole genome sequencing of Bosea vaviloviae isolated from cave pool.</title>
        <authorList>
            <person name="Tan N.E.H."/>
            <person name="Lee Y.P."/>
            <person name="Gan H.M."/>
            <person name="Barton H."/>
            <person name="Savka M.A."/>
        </authorList>
    </citation>
    <scope>NUCLEOTIDE SEQUENCE [LARGE SCALE GENOMIC DNA]</scope>
    <source>
        <strain evidence="2 3">SD260</strain>
    </source>
</reference>
<dbReference type="SUPFAM" id="SSF143011">
    <property type="entry name" value="RelE-like"/>
    <property type="match status" value="1"/>
</dbReference>
<dbReference type="AlphaFoldDB" id="A0A0N1FIM3"/>
<gene>
    <name evidence="2" type="ORF">AE618_10260</name>
</gene>
<dbReference type="InterPro" id="IPR007712">
    <property type="entry name" value="RelE/ParE_toxin"/>
</dbReference>
<evidence type="ECO:0000256" key="1">
    <source>
        <dbReference type="ARBA" id="ARBA00022649"/>
    </source>
</evidence>
<name>A0A0N1FIM3_9HYPH</name>
<dbReference type="Gene3D" id="3.30.2310.20">
    <property type="entry name" value="RelE-like"/>
    <property type="match status" value="1"/>
</dbReference>
<accession>A0A0N1FIM3</accession>
<evidence type="ECO:0000313" key="3">
    <source>
        <dbReference type="Proteomes" id="UP000037822"/>
    </source>
</evidence>
<organism evidence="2 3">
    <name type="scientific">Bosea vaviloviae</name>
    <dbReference type="NCBI Taxonomy" id="1526658"/>
    <lineage>
        <taxon>Bacteria</taxon>
        <taxon>Pseudomonadati</taxon>
        <taxon>Pseudomonadota</taxon>
        <taxon>Alphaproteobacteria</taxon>
        <taxon>Hyphomicrobiales</taxon>
        <taxon>Boseaceae</taxon>
        <taxon>Bosea</taxon>
    </lineage>
</organism>
<keyword evidence="3" id="KW-1185">Reference proteome</keyword>
<protein>
    <submittedName>
        <fullName evidence="2">Cytotoxic translational repressor of toxin-antitoxin stability system</fullName>
    </submittedName>
</protein>
<dbReference type="EMBL" id="LGSZ01000032">
    <property type="protein sequence ID" value="KPH81123.1"/>
    <property type="molecule type" value="Genomic_DNA"/>
</dbReference>
<evidence type="ECO:0000313" key="2">
    <source>
        <dbReference type="EMBL" id="KPH81123.1"/>
    </source>
</evidence>
<proteinExistence type="predicted"/>
<dbReference type="Pfam" id="PF05016">
    <property type="entry name" value="ParE_toxin"/>
    <property type="match status" value="1"/>
</dbReference>
<dbReference type="InterPro" id="IPR035093">
    <property type="entry name" value="RelE/ParE_toxin_dom_sf"/>
</dbReference>